<gene>
    <name evidence="7" type="ORF">EZ313_17900</name>
</gene>
<dbReference type="PANTHER" id="PTHR12001">
    <property type="entry name" value="GERANYLGERANYL PYROPHOSPHATE SYNTHASE"/>
    <property type="match status" value="1"/>
</dbReference>
<name>A0A4Z0BUU3_9BURK</name>
<dbReference type="GO" id="GO:0046872">
    <property type="term" value="F:metal ion binding"/>
    <property type="evidence" value="ECO:0007669"/>
    <property type="project" value="UniProtKB-KW"/>
</dbReference>
<keyword evidence="5" id="KW-0460">Magnesium</keyword>
<dbReference type="OrthoDB" id="9805316at2"/>
<dbReference type="PANTHER" id="PTHR12001:SF85">
    <property type="entry name" value="SHORT CHAIN ISOPRENYL DIPHOSPHATE SYNTHASE"/>
    <property type="match status" value="1"/>
</dbReference>
<evidence type="ECO:0000256" key="3">
    <source>
        <dbReference type="ARBA" id="ARBA00022679"/>
    </source>
</evidence>
<keyword evidence="8" id="KW-1185">Reference proteome</keyword>
<evidence type="ECO:0000256" key="5">
    <source>
        <dbReference type="ARBA" id="ARBA00022842"/>
    </source>
</evidence>
<reference evidence="7 8" key="1">
    <citation type="submission" date="2019-03" db="EMBL/GenBank/DDBJ databases">
        <title>Ramlibacter henchirensis DSM 14656, whole genome shotgun sequence.</title>
        <authorList>
            <person name="Zhang X."/>
            <person name="Feng G."/>
            <person name="Zhu H."/>
        </authorList>
    </citation>
    <scope>NUCLEOTIDE SEQUENCE [LARGE SCALE GENOMIC DNA]</scope>
    <source>
        <strain evidence="7 8">DSM 14656</strain>
    </source>
</reference>
<dbReference type="SUPFAM" id="SSF48576">
    <property type="entry name" value="Terpenoid synthases"/>
    <property type="match status" value="1"/>
</dbReference>
<evidence type="ECO:0000313" key="7">
    <source>
        <dbReference type="EMBL" id="TFZ03086.1"/>
    </source>
</evidence>
<dbReference type="GO" id="GO:0004659">
    <property type="term" value="F:prenyltransferase activity"/>
    <property type="evidence" value="ECO:0007669"/>
    <property type="project" value="InterPro"/>
</dbReference>
<evidence type="ECO:0000256" key="2">
    <source>
        <dbReference type="ARBA" id="ARBA00006706"/>
    </source>
</evidence>
<proteinExistence type="inferred from homology"/>
<dbReference type="EMBL" id="SMLM01000002">
    <property type="protein sequence ID" value="TFZ03086.1"/>
    <property type="molecule type" value="Genomic_DNA"/>
</dbReference>
<dbReference type="AlphaFoldDB" id="A0A4Z0BUU3"/>
<dbReference type="SFLD" id="SFLDS00005">
    <property type="entry name" value="Isoprenoid_Synthase_Type_I"/>
    <property type="match status" value="1"/>
</dbReference>
<dbReference type="RefSeq" id="WP_135264609.1">
    <property type="nucleotide sequence ID" value="NZ_SMLM01000002.1"/>
</dbReference>
<accession>A0A4Z0BUU3</accession>
<dbReference type="GO" id="GO:0008299">
    <property type="term" value="P:isoprenoid biosynthetic process"/>
    <property type="evidence" value="ECO:0007669"/>
    <property type="project" value="InterPro"/>
</dbReference>
<dbReference type="Gene3D" id="1.10.600.10">
    <property type="entry name" value="Farnesyl Diphosphate Synthase"/>
    <property type="match status" value="1"/>
</dbReference>
<evidence type="ECO:0000313" key="8">
    <source>
        <dbReference type="Proteomes" id="UP000298180"/>
    </source>
</evidence>
<keyword evidence="4" id="KW-0479">Metal-binding</keyword>
<protein>
    <submittedName>
        <fullName evidence="7">Polyprenyl synthetase family protein</fullName>
    </submittedName>
</protein>
<evidence type="ECO:0000256" key="4">
    <source>
        <dbReference type="ARBA" id="ARBA00022723"/>
    </source>
</evidence>
<evidence type="ECO:0000256" key="6">
    <source>
        <dbReference type="RuleBase" id="RU004466"/>
    </source>
</evidence>
<dbReference type="InterPro" id="IPR000092">
    <property type="entry name" value="Polyprenyl_synt"/>
</dbReference>
<dbReference type="Pfam" id="PF00348">
    <property type="entry name" value="polyprenyl_synt"/>
    <property type="match status" value="1"/>
</dbReference>
<sequence length="319" mass="34576">MTPLFDTSFEDYWRATRERLDDEFERTRRRFFDRLPASHLATIRAVLAGGKRLRGCLVCLLNDSLGGTRAAAVPRAMAVECVHAASLIHDDLIDGDTSRRNRPATWTTEGQRRAVLLADLMFATALQRMVELSPDDGLTLAEAIATMATGAYQEPLVPTDLRGFSQDKARLYPELIYLKTGVLFGTASRMGALAAGVSAPLAAHAFEYGARTGEAYQIADDLQDLVERAADQTPTPAQLSLLAPAVWHFCADLAPESSSLTPDHAARLRPQLRSAMLAAIEVRLQQAMAAANQLPSGPCDVLLATAPRHIVRAMSLGAP</sequence>
<dbReference type="CDD" id="cd00867">
    <property type="entry name" value="Trans_IPPS"/>
    <property type="match status" value="1"/>
</dbReference>
<comment type="similarity">
    <text evidence="2 6">Belongs to the FPP/GGPP synthase family.</text>
</comment>
<comment type="caution">
    <text evidence="7">The sequence shown here is derived from an EMBL/GenBank/DDBJ whole genome shotgun (WGS) entry which is preliminary data.</text>
</comment>
<dbReference type="Proteomes" id="UP000298180">
    <property type="component" value="Unassembled WGS sequence"/>
</dbReference>
<keyword evidence="3 6" id="KW-0808">Transferase</keyword>
<comment type="cofactor">
    <cofactor evidence="1">
        <name>Mg(2+)</name>
        <dbReference type="ChEBI" id="CHEBI:18420"/>
    </cofactor>
</comment>
<dbReference type="InterPro" id="IPR008949">
    <property type="entry name" value="Isoprenoid_synthase_dom_sf"/>
</dbReference>
<organism evidence="7 8">
    <name type="scientific">Ramlibacter henchirensis</name>
    <dbReference type="NCBI Taxonomy" id="204072"/>
    <lineage>
        <taxon>Bacteria</taxon>
        <taxon>Pseudomonadati</taxon>
        <taxon>Pseudomonadota</taxon>
        <taxon>Betaproteobacteria</taxon>
        <taxon>Burkholderiales</taxon>
        <taxon>Comamonadaceae</taxon>
        <taxon>Ramlibacter</taxon>
    </lineage>
</organism>
<evidence type="ECO:0000256" key="1">
    <source>
        <dbReference type="ARBA" id="ARBA00001946"/>
    </source>
</evidence>